<name>A0AAE3N3R3_9BURK</name>
<dbReference type="NCBIfam" id="TIGR02523">
    <property type="entry name" value="type_IV_pilV"/>
    <property type="match status" value="1"/>
</dbReference>
<gene>
    <name evidence="2" type="primary">pilV</name>
    <name evidence="2" type="ORF">PGB34_01285</name>
</gene>
<reference evidence="2" key="1">
    <citation type="submission" date="2023-01" db="EMBL/GenBank/DDBJ databases">
        <title>Xenophilus mangrovi sp. nov., isolated from soil of Mangrove nature reserve.</title>
        <authorList>
            <person name="Xu S."/>
            <person name="Liu Z."/>
            <person name="Xu Y."/>
        </authorList>
    </citation>
    <scope>NUCLEOTIDE SEQUENCE</scope>
    <source>
        <strain evidence="2">YW8</strain>
    </source>
</reference>
<keyword evidence="3" id="KW-1185">Reference proteome</keyword>
<proteinExistence type="predicted"/>
<keyword evidence="1" id="KW-0472">Membrane</keyword>
<keyword evidence="1" id="KW-0812">Transmembrane</keyword>
<dbReference type="RefSeq" id="WP_271426255.1">
    <property type="nucleotide sequence ID" value="NZ_JAQIPB010000001.1"/>
</dbReference>
<sequence>MKNRCVHPSRPRRSRGFALIEVLISVLLLSLGVLGLIGLQARAMSMSGEAEDRNRAAVLADDLASLIWMKRSLTLSDSELDAWEAAGQNQLPNATLSVDAVSGNANAVDVTITWRAPSRAQGDNSTLRTRVVLSQDPT</sequence>
<evidence type="ECO:0000256" key="1">
    <source>
        <dbReference type="SAM" id="Phobius"/>
    </source>
</evidence>
<dbReference type="AlphaFoldDB" id="A0AAE3N3R3"/>
<organism evidence="2 3">
    <name type="scientific">Xenophilus arseniciresistens</name>
    <dbReference type="NCBI Taxonomy" id="1283306"/>
    <lineage>
        <taxon>Bacteria</taxon>
        <taxon>Pseudomonadati</taxon>
        <taxon>Pseudomonadota</taxon>
        <taxon>Betaproteobacteria</taxon>
        <taxon>Burkholderiales</taxon>
        <taxon>Comamonadaceae</taxon>
        <taxon>Xenophilus</taxon>
    </lineage>
</organism>
<comment type="caution">
    <text evidence="2">The sequence shown here is derived from an EMBL/GenBank/DDBJ whole genome shotgun (WGS) entry which is preliminary data.</text>
</comment>
<dbReference type="InterPro" id="IPR013362">
    <property type="entry name" value="Pilus_4_PilV"/>
</dbReference>
<protein>
    <submittedName>
        <fullName evidence="2">Type IV pilus modification protein PilV</fullName>
    </submittedName>
</protein>
<dbReference type="EMBL" id="JAQIPB010000001">
    <property type="protein sequence ID" value="MDA7414985.1"/>
    <property type="molecule type" value="Genomic_DNA"/>
</dbReference>
<dbReference type="Pfam" id="PF07963">
    <property type="entry name" value="N_methyl"/>
    <property type="match status" value="1"/>
</dbReference>
<dbReference type="Proteomes" id="UP001212602">
    <property type="component" value="Unassembled WGS sequence"/>
</dbReference>
<keyword evidence="1" id="KW-1133">Transmembrane helix</keyword>
<evidence type="ECO:0000313" key="2">
    <source>
        <dbReference type="EMBL" id="MDA7414985.1"/>
    </source>
</evidence>
<evidence type="ECO:0000313" key="3">
    <source>
        <dbReference type="Proteomes" id="UP001212602"/>
    </source>
</evidence>
<accession>A0AAE3N3R3</accession>
<dbReference type="InterPro" id="IPR012902">
    <property type="entry name" value="N_methyl_site"/>
</dbReference>
<feature type="transmembrane region" description="Helical" evidence="1">
    <location>
        <begin position="17"/>
        <end position="39"/>
    </location>
</feature>